<dbReference type="RefSeq" id="WP_229484785.1">
    <property type="nucleotide sequence ID" value="NZ_JAIVFQ010000014.1"/>
</dbReference>
<evidence type="ECO:0000313" key="2">
    <source>
        <dbReference type="Proteomes" id="UP001199525"/>
    </source>
</evidence>
<organism evidence="1 2">
    <name type="scientific">Nostoc favosum CHAB5714</name>
    <dbReference type="NCBI Taxonomy" id="2780399"/>
    <lineage>
        <taxon>Bacteria</taxon>
        <taxon>Bacillati</taxon>
        <taxon>Cyanobacteriota</taxon>
        <taxon>Cyanophyceae</taxon>
        <taxon>Nostocales</taxon>
        <taxon>Nostocaceae</taxon>
        <taxon>Nostoc</taxon>
        <taxon>Nostoc favosum</taxon>
    </lineage>
</organism>
<reference evidence="1 2" key="1">
    <citation type="journal article" date="2021" name="Microorganisms">
        <title>Genome Evolution of Filamentous Cyanobacterium Nostoc Species: From Facultative Symbiosis to Free Living.</title>
        <authorList>
            <person name="Huo D."/>
            <person name="Li H."/>
            <person name="Cai F."/>
            <person name="Guo X."/>
            <person name="Qiao Z."/>
            <person name="Wang W."/>
            <person name="Yu G."/>
            <person name="Li R."/>
        </authorList>
    </citation>
    <scope>NUCLEOTIDE SEQUENCE [LARGE SCALE GENOMIC DNA]</scope>
    <source>
        <strain evidence="1 2">CHAB 5714</strain>
    </source>
</reference>
<comment type="caution">
    <text evidence="1">The sequence shown here is derived from an EMBL/GenBank/DDBJ whole genome shotgun (WGS) entry which is preliminary data.</text>
</comment>
<gene>
    <name evidence="1" type="ORF">LC586_12190</name>
</gene>
<keyword evidence="2" id="KW-1185">Reference proteome</keyword>
<dbReference type="EMBL" id="JAIVFQ010000014">
    <property type="protein sequence ID" value="MCC5599969.1"/>
    <property type="molecule type" value="Genomic_DNA"/>
</dbReference>
<evidence type="ECO:0000313" key="1">
    <source>
        <dbReference type="EMBL" id="MCC5599969.1"/>
    </source>
</evidence>
<proteinExistence type="predicted"/>
<name>A0ABS8I8C6_9NOSO</name>
<dbReference type="Proteomes" id="UP001199525">
    <property type="component" value="Unassembled WGS sequence"/>
</dbReference>
<sequence length="185" mass="20307">MQQCYGWKGKDGGGVDVWFLACASNPGWTPNPVYGNRYHFPSDNGINLAQYGFGATPGTITLLNEETLADWLDGASPQGSCDACLLIFKTYCENRNQAKIIISGQEYLFPSPLKVAYKDKTLYIKNNTGNMTIGVPDGNSFQVSCDEDCPEGSHKCTHNKYPGYCCVPCKEIGDRLKNLANKVGR</sequence>
<protein>
    <submittedName>
        <fullName evidence="1">Uncharacterized protein</fullName>
    </submittedName>
</protein>
<accession>A0ABS8I8C6</accession>